<dbReference type="RefSeq" id="WP_001077949.1">
    <property type="nucleotide sequence ID" value="NZ_BFIP01000026.1"/>
</dbReference>
<evidence type="ECO:0000313" key="6">
    <source>
        <dbReference type="Proteomes" id="UP000184077"/>
    </source>
</evidence>
<reference evidence="3" key="2">
    <citation type="journal article" date="2018" name="Genome Biol.">
        <title>SKESA: strategic k-mer extension for scrupulous assemblies.</title>
        <authorList>
            <person name="Souvorov A."/>
            <person name="Agarwala R."/>
            <person name="Lipman D.J."/>
        </authorList>
    </citation>
    <scope>NUCLEOTIDE SEQUENCE [LARGE SCALE GENOMIC DNA]</scope>
    <source>
        <strain evidence="3">AMC_487</strain>
    </source>
</reference>
<keyword evidence="1" id="KW-0732">Signal</keyword>
<evidence type="ECO:0000313" key="4">
    <source>
        <dbReference type="EMBL" id="MGE17423.1"/>
    </source>
</evidence>
<evidence type="ECO:0000313" key="7">
    <source>
        <dbReference type="Proteomes" id="UP000272336"/>
    </source>
</evidence>
<dbReference type="Proteomes" id="UP000184077">
    <property type="component" value="Unassembled WGS sequence"/>
</dbReference>
<dbReference type="InterPro" id="IPR029224">
    <property type="entry name" value="PapJ"/>
</dbReference>
<proteinExistence type="predicted"/>
<dbReference type="Proteomes" id="UP001190091">
    <property type="component" value="Unassembled WGS sequence"/>
</dbReference>
<evidence type="ECO:0000313" key="3">
    <source>
        <dbReference type="EMBL" id="HAI5333985.1"/>
    </source>
</evidence>
<dbReference type="EMBL" id="DABERK010000026">
    <property type="protein sequence ID" value="HAI5333985.1"/>
    <property type="molecule type" value="Genomic_DNA"/>
</dbReference>
<reference evidence="4 7" key="3">
    <citation type="submission" date="2018-10" db="EMBL/GenBank/DDBJ databases">
        <authorList>
            <consortium name="NARMS: The National Antimicrobial Resistance Monitoring System"/>
        </authorList>
    </citation>
    <scope>NUCLEOTIDE SEQUENCE [LARGE SCALE GENOMIC DNA]</scope>
    <source>
        <strain evidence="4 7">CVM N17EC0060</strain>
    </source>
</reference>
<dbReference type="AlphaFoldDB" id="A0A3L5QUV2"/>
<reference evidence="3" key="4">
    <citation type="submission" date="2020-03" db="EMBL/GenBank/DDBJ databases">
        <authorList>
            <consortium name="NCBI Pathogen Detection Project"/>
        </authorList>
    </citation>
    <scope>NUCLEOTIDE SEQUENCE</scope>
    <source>
        <strain evidence="3">AMC_487</strain>
    </source>
</reference>
<reference evidence="5 6" key="1">
    <citation type="submission" date="2016-10" db="EMBL/GenBank/DDBJ databases">
        <title>Comprehensive resistome analysis reveals the prevalence of NDM and MCR-1 in Chinese poultry production.</title>
        <authorList>
            <person name="Wang Y."/>
            <person name="Zhang R."/>
            <person name="Li J."/>
            <person name="Wu Z."/>
            <person name="Wenjuan Y."/>
            <person name="Schwarz S."/>
            <person name="Tyrrell J."/>
            <person name="Zheng Y."/>
            <person name="Wang S."/>
            <person name="Shen Z."/>
            <person name="Liu Z."/>
            <person name="Lei L."/>
            <person name="Li M."/>
            <person name="Zhang Q."/>
            <person name="Wu C."/>
            <person name="Zhang Q."/>
            <person name="Wu Y."/>
            <person name="Walsh T."/>
            <person name="Shen J."/>
        </authorList>
    </citation>
    <scope>NUCLEOTIDE SEQUENCE [LARGE SCALE GENOMIC DNA]</scope>
    <source>
        <strain evidence="5 6">574</strain>
    </source>
</reference>
<evidence type="ECO:0000313" key="5">
    <source>
        <dbReference type="EMBL" id="OJN32486.1"/>
    </source>
</evidence>
<comment type="caution">
    <text evidence="3">The sequence shown here is derived from an EMBL/GenBank/DDBJ whole genome shotgun (WGS) entry which is preliminary data.</text>
</comment>
<name>A0A3L5QUV2_ECOLX</name>
<gene>
    <name evidence="5" type="ORF">BK300_25425</name>
    <name evidence="4" type="ORF">D9D43_28745</name>
    <name evidence="2" type="ORF">FGAF848_52230</name>
    <name evidence="3" type="ORF">HJQ60_004030</name>
</gene>
<organism evidence="3">
    <name type="scientific">Escherichia coli</name>
    <dbReference type="NCBI Taxonomy" id="562"/>
    <lineage>
        <taxon>Bacteria</taxon>
        <taxon>Pseudomonadati</taxon>
        <taxon>Pseudomonadota</taxon>
        <taxon>Gammaproteobacteria</taxon>
        <taxon>Enterobacterales</taxon>
        <taxon>Enterobacteriaceae</taxon>
        <taxon>Escherichia</taxon>
    </lineage>
</organism>
<evidence type="ECO:0000313" key="2">
    <source>
        <dbReference type="EMBL" id="CAK1217684.1"/>
    </source>
</evidence>
<protein>
    <submittedName>
        <fullName evidence="3">Nuclease PIN</fullName>
    </submittedName>
    <submittedName>
        <fullName evidence="2">Pilus-assembly fibrillin subunit</fullName>
    </submittedName>
</protein>
<dbReference type="PROSITE" id="PS51257">
    <property type="entry name" value="PROKAR_LIPOPROTEIN"/>
    <property type="match status" value="1"/>
</dbReference>
<sequence>MNRATIGFYLAVVLGSCSMNGVSQADELLTWDDFFVADESRHQWVNEHNGRTGALNVKGALVSSPCQLDTNEVQISERKKRRDIQKVKINMSGCGYGNVPESFSEWNRKLYVNASIIMSDLLRRACYLPSKRKFLSDGENQLIFYLECGTHIRSPEKVGREENALIRMSYD</sequence>
<dbReference type="Proteomes" id="UP000845800">
    <property type="component" value="Unassembled WGS sequence"/>
</dbReference>
<dbReference type="EMBL" id="CAUZHL010000009">
    <property type="protein sequence ID" value="CAK1217684.1"/>
    <property type="molecule type" value="Genomic_DNA"/>
</dbReference>
<dbReference type="Pfam" id="PF14855">
    <property type="entry name" value="PapJ"/>
    <property type="match status" value="1"/>
</dbReference>
<feature type="chain" id="PRO_5042363628" evidence="1">
    <location>
        <begin position="26"/>
        <end position="171"/>
    </location>
</feature>
<reference evidence="2" key="5">
    <citation type="submission" date="2023-10" db="EMBL/GenBank/DDBJ databases">
        <authorList>
            <person name="Leclercq S."/>
        </authorList>
    </citation>
    <scope>NUCLEOTIDE SEQUENCE</scope>
    <source>
        <strain evidence="2">F848</strain>
    </source>
</reference>
<dbReference type="EMBL" id="RNLZ01000147">
    <property type="protein sequence ID" value="MGE17423.1"/>
    <property type="molecule type" value="Genomic_DNA"/>
</dbReference>
<dbReference type="Proteomes" id="UP000272336">
    <property type="component" value="Unassembled WGS sequence"/>
</dbReference>
<accession>A0A3L5QUV2</accession>
<feature type="signal peptide" evidence="1">
    <location>
        <begin position="1"/>
        <end position="25"/>
    </location>
</feature>
<dbReference type="EMBL" id="MOHC01000066">
    <property type="protein sequence ID" value="OJN32486.1"/>
    <property type="molecule type" value="Genomic_DNA"/>
</dbReference>
<evidence type="ECO:0000256" key="1">
    <source>
        <dbReference type="SAM" id="SignalP"/>
    </source>
</evidence>